<dbReference type="GO" id="GO:0005689">
    <property type="term" value="C:U12-type spliceosomal complex"/>
    <property type="evidence" value="ECO:0007669"/>
    <property type="project" value="TreeGrafter"/>
</dbReference>
<evidence type="ECO:0000256" key="3">
    <source>
        <dbReference type="ARBA" id="ARBA00022664"/>
    </source>
</evidence>
<dbReference type="GO" id="GO:1990726">
    <property type="term" value="C:Lsm1-7-Pat1 complex"/>
    <property type="evidence" value="ECO:0007669"/>
    <property type="project" value="TreeGrafter"/>
</dbReference>
<dbReference type="InterPro" id="IPR047575">
    <property type="entry name" value="Sm"/>
</dbReference>
<evidence type="ECO:0000256" key="9">
    <source>
        <dbReference type="SAM" id="MobiDB-lite"/>
    </source>
</evidence>
<dbReference type="InterPro" id="IPR010920">
    <property type="entry name" value="LSM_dom_sf"/>
</dbReference>
<name>A0AAF0ENH4_9BASI</name>
<keyword evidence="5" id="KW-0694">RNA-binding</keyword>
<dbReference type="Proteomes" id="UP001213623">
    <property type="component" value="Chromosome 1"/>
</dbReference>
<dbReference type="PROSITE" id="PS52002">
    <property type="entry name" value="SM"/>
    <property type="match status" value="1"/>
</dbReference>
<evidence type="ECO:0000256" key="5">
    <source>
        <dbReference type="ARBA" id="ARBA00022884"/>
    </source>
</evidence>
<evidence type="ECO:0000256" key="8">
    <source>
        <dbReference type="ARBA" id="ARBA00023274"/>
    </source>
</evidence>
<feature type="compositionally biased region" description="Gly residues" evidence="9">
    <location>
        <begin position="7"/>
        <end position="27"/>
    </location>
</feature>
<evidence type="ECO:0000256" key="1">
    <source>
        <dbReference type="ARBA" id="ARBA00004123"/>
    </source>
</evidence>
<dbReference type="GO" id="GO:0071004">
    <property type="term" value="C:U2-type prespliceosome"/>
    <property type="evidence" value="ECO:0007669"/>
    <property type="project" value="TreeGrafter"/>
</dbReference>
<dbReference type="PANTHER" id="PTHR10553">
    <property type="entry name" value="SMALL NUCLEAR RIBONUCLEOPROTEIN"/>
    <property type="match status" value="1"/>
</dbReference>
<protein>
    <submittedName>
        <fullName evidence="11">U6 snRNP-associated protein Lsm7</fullName>
    </submittedName>
</protein>
<evidence type="ECO:0000259" key="10">
    <source>
        <dbReference type="PROSITE" id="PS52002"/>
    </source>
</evidence>
<evidence type="ECO:0000313" key="12">
    <source>
        <dbReference type="Proteomes" id="UP001213623"/>
    </source>
</evidence>
<dbReference type="CDD" id="cd01729">
    <property type="entry name" value="LSm7"/>
    <property type="match status" value="1"/>
</dbReference>
<keyword evidence="7" id="KW-0539">Nucleus</keyword>
<feature type="region of interest" description="Disordered" evidence="9">
    <location>
        <begin position="1"/>
        <end position="36"/>
    </location>
</feature>
<organism evidence="11 12">
    <name type="scientific">Malassezia nana</name>
    <dbReference type="NCBI Taxonomy" id="180528"/>
    <lineage>
        <taxon>Eukaryota</taxon>
        <taxon>Fungi</taxon>
        <taxon>Dikarya</taxon>
        <taxon>Basidiomycota</taxon>
        <taxon>Ustilaginomycotina</taxon>
        <taxon>Malasseziomycetes</taxon>
        <taxon>Malasseziales</taxon>
        <taxon>Malasseziaceae</taxon>
        <taxon>Malassezia</taxon>
    </lineage>
</organism>
<dbReference type="InterPro" id="IPR017132">
    <property type="entry name" value="Lsm7"/>
</dbReference>
<dbReference type="InterPro" id="IPR001163">
    <property type="entry name" value="Sm_dom_euk/arc"/>
</dbReference>
<dbReference type="SUPFAM" id="SSF50182">
    <property type="entry name" value="Sm-like ribonucleoproteins"/>
    <property type="match status" value="1"/>
</dbReference>
<accession>A0AAF0ENH4</accession>
<proteinExistence type="inferred from homology"/>
<keyword evidence="3" id="KW-0507">mRNA processing</keyword>
<keyword evidence="12" id="KW-1185">Reference proteome</keyword>
<dbReference type="AlphaFoldDB" id="A0AAF0ENH4"/>
<comment type="similarity">
    <text evidence="2">Belongs to the snRNP Sm proteins family.</text>
</comment>
<dbReference type="Pfam" id="PF01423">
    <property type="entry name" value="LSM"/>
    <property type="match status" value="1"/>
</dbReference>
<dbReference type="InterPro" id="IPR044641">
    <property type="entry name" value="Lsm7/SmG-like"/>
</dbReference>
<dbReference type="EMBL" id="CP119892">
    <property type="protein sequence ID" value="WFD25307.1"/>
    <property type="molecule type" value="Genomic_DNA"/>
</dbReference>
<keyword evidence="4" id="KW-0747">Spliceosome</keyword>
<dbReference type="GO" id="GO:0000956">
    <property type="term" value="P:nuclear-transcribed mRNA catabolic process"/>
    <property type="evidence" value="ECO:0007669"/>
    <property type="project" value="InterPro"/>
</dbReference>
<evidence type="ECO:0000256" key="6">
    <source>
        <dbReference type="ARBA" id="ARBA00023187"/>
    </source>
</evidence>
<feature type="domain" description="Sm" evidence="10">
    <location>
        <begin position="37"/>
        <end position="116"/>
    </location>
</feature>
<keyword evidence="6" id="KW-0508">mRNA splicing</keyword>
<dbReference type="GO" id="GO:0071013">
    <property type="term" value="C:catalytic step 2 spliceosome"/>
    <property type="evidence" value="ECO:0007669"/>
    <property type="project" value="TreeGrafter"/>
</dbReference>
<evidence type="ECO:0000256" key="4">
    <source>
        <dbReference type="ARBA" id="ARBA00022728"/>
    </source>
</evidence>
<dbReference type="Gene3D" id="2.30.30.100">
    <property type="match status" value="1"/>
</dbReference>
<keyword evidence="8" id="KW-0687">Ribonucleoprotein</keyword>
<evidence type="ECO:0000313" key="11">
    <source>
        <dbReference type="EMBL" id="WFD25307.1"/>
    </source>
</evidence>
<evidence type="ECO:0000256" key="2">
    <source>
        <dbReference type="ARBA" id="ARBA00006850"/>
    </source>
</evidence>
<dbReference type="PANTHER" id="PTHR10553:SF5">
    <property type="entry name" value="U6 SNRNA-ASSOCIATED SM-LIKE PROTEIN LSM7"/>
    <property type="match status" value="1"/>
</dbReference>
<comment type="subcellular location">
    <subcellularLocation>
        <location evidence="1">Nucleus</location>
    </subcellularLocation>
</comment>
<dbReference type="GO" id="GO:0003723">
    <property type="term" value="F:RNA binding"/>
    <property type="evidence" value="ECO:0007669"/>
    <property type="project" value="UniProtKB-KW"/>
</dbReference>
<dbReference type="GO" id="GO:0000398">
    <property type="term" value="P:mRNA splicing, via spliceosome"/>
    <property type="evidence" value="ECO:0007669"/>
    <property type="project" value="InterPro"/>
</dbReference>
<gene>
    <name evidence="11" type="primary">lsm7</name>
    <name evidence="11" type="ORF">MNAN1_000276</name>
</gene>
<dbReference type="SMART" id="SM00651">
    <property type="entry name" value="Sm"/>
    <property type="match status" value="1"/>
</dbReference>
<evidence type="ECO:0000256" key="7">
    <source>
        <dbReference type="ARBA" id="ARBA00023242"/>
    </source>
</evidence>
<dbReference type="GO" id="GO:0005688">
    <property type="term" value="C:U6 snRNP"/>
    <property type="evidence" value="ECO:0007669"/>
    <property type="project" value="TreeGrafter"/>
</dbReference>
<reference evidence="11" key="1">
    <citation type="submission" date="2023-03" db="EMBL/GenBank/DDBJ databases">
        <title>Mating type loci evolution in Malassezia.</title>
        <authorList>
            <person name="Coelho M.A."/>
        </authorList>
    </citation>
    <scope>NUCLEOTIDE SEQUENCE</scope>
    <source>
        <strain evidence="11">CBS 9557</strain>
    </source>
</reference>
<dbReference type="GO" id="GO:0097526">
    <property type="term" value="C:spliceosomal tri-snRNP complex"/>
    <property type="evidence" value="ECO:0007669"/>
    <property type="project" value="TreeGrafter"/>
</dbReference>
<sequence length="137" mass="14715">MSDRNQGRGGRGGGRGGVRGNASGRGGNAPQEKPKKEAILNLAKYVDQKIRVKFSGGREVIGVLKGYDQLMNLVMDDVEELLHNPANGETTGERRSLGLAILRGTNLTLISPVDGFEMIEKCVKLSMLTGSPFSQTE</sequence>